<keyword evidence="1" id="KW-0472">Membrane</keyword>
<feature type="transmembrane region" description="Helical" evidence="1">
    <location>
        <begin position="23"/>
        <end position="41"/>
    </location>
</feature>
<dbReference type="Proteomes" id="UP001183629">
    <property type="component" value="Unassembled WGS sequence"/>
</dbReference>
<proteinExistence type="predicted"/>
<dbReference type="AlphaFoldDB" id="A0AAE4CTP6"/>
<dbReference type="EMBL" id="JAVDYC010000001">
    <property type="protein sequence ID" value="MDR7324340.1"/>
    <property type="molecule type" value="Genomic_DNA"/>
</dbReference>
<reference evidence="2 3" key="1">
    <citation type="submission" date="2023-07" db="EMBL/GenBank/DDBJ databases">
        <title>Sequencing the genomes of 1000 actinobacteria strains.</title>
        <authorList>
            <person name="Klenk H.-P."/>
        </authorList>
    </citation>
    <scope>NUCLEOTIDE SEQUENCE [LARGE SCALE GENOMIC DNA]</scope>
    <source>
        <strain evidence="2 3">DSM 44711</strain>
    </source>
</reference>
<feature type="transmembrane region" description="Helical" evidence="1">
    <location>
        <begin position="73"/>
        <end position="92"/>
    </location>
</feature>
<organism evidence="2 3">
    <name type="scientific">Catenuloplanes niger</name>
    <dbReference type="NCBI Taxonomy" id="587534"/>
    <lineage>
        <taxon>Bacteria</taxon>
        <taxon>Bacillati</taxon>
        <taxon>Actinomycetota</taxon>
        <taxon>Actinomycetes</taxon>
        <taxon>Micromonosporales</taxon>
        <taxon>Micromonosporaceae</taxon>
        <taxon>Catenuloplanes</taxon>
    </lineage>
</organism>
<feature type="transmembrane region" description="Helical" evidence="1">
    <location>
        <begin position="146"/>
        <end position="166"/>
    </location>
</feature>
<sequence>MPDEQGKLAALGTALPIALRRSLALLSMLAGGWLIFMSVTSVANPRLVVLAAGYLLGGALLLYATRWRVLHRWTLLAAILGGLAGTGLSLLVREQGSMAAFSYTLRRGYPLHAVHWTAPGETVAEARAALADVPVRPDWGYATADLLFWAYCSLAVAALVTLVVRFSRR</sequence>
<comment type="caution">
    <text evidence="2">The sequence shown here is derived from an EMBL/GenBank/DDBJ whole genome shotgun (WGS) entry which is preliminary data.</text>
</comment>
<evidence type="ECO:0000313" key="3">
    <source>
        <dbReference type="Proteomes" id="UP001183629"/>
    </source>
</evidence>
<keyword evidence="3" id="KW-1185">Reference proteome</keyword>
<feature type="transmembrane region" description="Helical" evidence="1">
    <location>
        <begin position="47"/>
        <end position="64"/>
    </location>
</feature>
<keyword evidence="1" id="KW-0812">Transmembrane</keyword>
<evidence type="ECO:0000256" key="1">
    <source>
        <dbReference type="SAM" id="Phobius"/>
    </source>
</evidence>
<name>A0AAE4CTP6_9ACTN</name>
<keyword evidence="1" id="KW-1133">Transmembrane helix</keyword>
<dbReference type="RefSeq" id="WP_310417589.1">
    <property type="nucleotide sequence ID" value="NZ_JAVDYC010000001.1"/>
</dbReference>
<protein>
    <submittedName>
        <fullName evidence="2">Uncharacterized protein</fullName>
    </submittedName>
</protein>
<gene>
    <name evidence="2" type="ORF">J2S44_004590</name>
</gene>
<accession>A0AAE4CTP6</accession>
<evidence type="ECO:0000313" key="2">
    <source>
        <dbReference type="EMBL" id="MDR7324340.1"/>
    </source>
</evidence>